<comment type="caution">
    <text evidence="2">The sequence shown here is derived from an EMBL/GenBank/DDBJ whole genome shotgun (WGS) entry which is preliminary data.</text>
</comment>
<dbReference type="Proteomes" id="UP000321490">
    <property type="component" value="Unassembled WGS sequence"/>
</dbReference>
<accession>A0A562ILQ6</accession>
<sequence>MVSGEIGAVLQAQSQTGRGRSDGPGWLDAPAAARRSTVWQAMGFVNSALAVPSPDALALLRARAYAEGTSLDELAARVLDRTVPLDDLAPDADSSR</sequence>
<evidence type="ECO:0000313" key="2">
    <source>
        <dbReference type="EMBL" id="TWH71655.1"/>
    </source>
</evidence>
<dbReference type="Gene3D" id="1.10.10.10">
    <property type="entry name" value="Winged helix-like DNA-binding domain superfamily/Winged helix DNA-binding domain"/>
    <property type="match status" value="1"/>
</dbReference>
<evidence type="ECO:0000313" key="3">
    <source>
        <dbReference type="Proteomes" id="UP000321490"/>
    </source>
</evidence>
<dbReference type="EMBL" id="VLKF01000001">
    <property type="protein sequence ID" value="TWH71655.1"/>
    <property type="molecule type" value="Genomic_DNA"/>
</dbReference>
<reference evidence="2 3" key="1">
    <citation type="submission" date="2019-07" db="EMBL/GenBank/DDBJ databases">
        <title>R&amp;d 2014.</title>
        <authorList>
            <person name="Klenk H.-P."/>
        </authorList>
    </citation>
    <scope>NUCLEOTIDE SEQUENCE [LARGE SCALE GENOMIC DNA]</scope>
    <source>
        <strain evidence="2 3">DSM 45764</strain>
    </source>
</reference>
<dbReference type="RefSeq" id="WP_194290388.1">
    <property type="nucleotide sequence ID" value="NZ_JABGDC010000012.1"/>
</dbReference>
<dbReference type="AlphaFoldDB" id="A0A562ILQ6"/>
<dbReference type="InterPro" id="IPR036388">
    <property type="entry name" value="WH-like_DNA-bd_sf"/>
</dbReference>
<evidence type="ECO:0000256" key="1">
    <source>
        <dbReference type="SAM" id="MobiDB-lite"/>
    </source>
</evidence>
<organism evidence="2 3">
    <name type="scientific">Modestobacter roseus</name>
    <dbReference type="NCBI Taxonomy" id="1181884"/>
    <lineage>
        <taxon>Bacteria</taxon>
        <taxon>Bacillati</taxon>
        <taxon>Actinomycetota</taxon>
        <taxon>Actinomycetes</taxon>
        <taxon>Geodermatophilales</taxon>
        <taxon>Geodermatophilaceae</taxon>
        <taxon>Modestobacter</taxon>
    </lineage>
</organism>
<feature type="region of interest" description="Disordered" evidence="1">
    <location>
        <begin position="1"/>
        <end position="27"/>
    </location>
</feature>
<name>A0A562ILQ6_9ACTN</name>
<proteinExistence type="predicted"/>
<gene>
    <name evidence="2" type="ORF">JD78_00153</name>
</gene>
<protein>
    <recommendedName>
        <fullName evidence="4">ANTAR domain-containing protein</fullName>
    </recommendedName>
</protein>
<evidence type="ECO:0008006" key="4">
    <source>
        <dbReference type="Google" id="ProtNLM"/>
    </source>
</evidence>
<keyword evidence="3" id="KW-1185">Reference proteome</keyword>